<gene>
    <name evidence="2" type="ORF">DKG74_04185</name>
</gene>
<reference evidence="2 3" key="1">
    <citation type="submission" date="2018-05" db="EMBL/GenBank/DDBJ databases">
        <title>Zavarzinia sp. HR-AS.</title>
        <authorList>
            <person name="Lee Y."/>
            <person name="Jeon C.O."/>
        </authorList>
    </citation>
    <scope>NUCLEOTIDE SEQUENCE [LARGE SCALE GENOMIC DNA]</scope>
    <source>
        <strain evidence="2 3">HR-AS</strain>
    </source>
</reference>
<dbReference type="RefSeq" id="WP_109902955.1">
    <property type="nucleotide sequence ID" value="NZ_QGLE01000002.1"/>
</dbReference>
<comment type="caution">
    <text evidence="2">The sequence shown here is derived from an EMBL/GenBank/DDBJ whole genome shotgun (WGS) entry which is preliminary data.</text>
</comment>
<name>A0A317EFA1_9PROT</name>
<keyword evidence="3" id="KW-1185">Reference proteome</keyword>
<evidence type="ECO:0000313" key="3">
    <source>
        <dbReference type="Proteomes" id="UP000245461"/>
    </source>
</evidence>
<proteinExistence type="predicted"/>
<dbReference type="Proteomes" id="UP000245461">
    <property type="component" value="Unassembled WGS sequence"/>
</dbReference>
<sequence length="75" mass="7237">MGALFSTPKTPKVTAPPPAPTIDDAAAAADQADRVRRRRGAGATTLAGAQGVTTPAASIGKAILLGQAGAASGRA</sequence>
<feature type="region of interest" description="Disordered" evidence="1">
    <location>
        <begin position="1"/>
        <end position="22"/>
    </location>
</feature>
<evidence type="ECO:0000313" key="2">
    <source>
        <dbReference type="EMBL" id="PWR24974.1"/>
    </source>
</evidence>
<dbReference type="EMBL" id="QGLE01000002">
    <property type="protein sequence ID" value="PWR24974.1"/>
    <property type="molecule type" value="Genomic_DNA"/>
</dbReference>
<organism evidence="2 3">
    <name type="scientific">Zavarzinia aquatilis</name>
    <dbReference type="NCBI Taxonomy" id="2211142"/>
    <lineage>
        <taxon>Bacteria</taxon>
        <taxon>Pseudomonadati</taxon>
        <taxon>Pseudomonadota</taxon>
        <taxon>Alphaproteobacteria</taxon>
        <taxon>Rhodospirillales</taxon>
        <taxon>Zavarziniaceae</taxon>
        <taxon>Zavarzinia</taxon>
    </lineage>
</organism>
<accession>A0A317EFA1</accession>
<evidence type="ECO:0000256" key="1">
    <source>
        <dbReference type="SAM" id="MobiDB-lite"/>
    </source>
</evidence>
<protein>
    <submittedName>
        <fullName evidence="2">Uncharacterized protein</fullName>
    </submittedName>
</protein>
<dbReference type="AlphaFoldDB" id="A0A317EFA1"/>